<dbReference type="PANTHER" id="PTHR31286">
    <property type="entry name" value="GLYCINE-RICH CELL WALL STRUCTURAL PROTEIN 1.8-LIKE"/>
    <property type="match status" value="1"/>
</dbReference>
<accession>A0A444ZSX7</accession>
<protein>
    <submittedName>
        <fullName evidence="1">Uncharacterized protein</fullName>
    </submittedName>
</protein>
<evidence type="ECO:0000313" key="2">
    <source>
        <dbReference type="Proteomes" id="UP000289738"/>
    </source>
</evidence>
<keyword evidence="2" id="KW-1185">Reference proteome</keyword>
<name>A0A444ZSX7_ARAHY</name>
<gene>
    <name evidence="1" type="ORF">Ahy_B03g061968</name>
</gene>
<reference evidence="1 2" key="1">
    <citation type="submission" date="2019-01" db="EMBL/GenBank/DDBJ databases">
        <title>Sequencing of cultivated peanut Arachis hypogaea provides insights into genome evolution and oil improvement.</title>
        <authorList>
            <person name="Chen X."/>
        </authorList>
    </citation>
    <scope>NUCLEOTIDE SEQUENCE [LARGE SCALE GENOMIC DNA]</scope>
    <source>
        <strain evidence="2">cv. Fuhuasheng</strain>
        <tissue evidence="1">Leaves</tissue>
    </source>
</reference>
<organism evidence="1 2">
    <name type="scientific">Arachis hypogaea</name>
    <name type="common">Peanut</name>
    <dbReference type="NCBI Taxonomy" id="3818"/>
    <lineage>
        <taxon>Eukaryota</taxon>
        <taxon>Viridiplantae</taxon>
        <taxon>Streptophyta</taxon>
        <taxon>Embryophyta</taxon>
        <taxon>Tracheophyta</taxon>
        <taxon>Spermatophyta</taxon>
        <taxon>Magnoliopsida</taxon>
        <taxon>eudicotyledons</taxon>
        <taxon>Gunneridae</taxon>
        <taxon>Pentapetalae</taxon>
        <taxon>rosids</taxon>
        <taxon>fabids</taxon>
        <taxon>Fabales</taxon>
        <taxon>Fabaceae</taxon>
        <taxon>Papilionoideae</taxon>
        <taxon>50 kb inversion clade</taxon>
        <taxon>dalbergioids sensu lato</taxon>
        <taxon>Dalbergieae</taxon>
        <taxon>Pterocarpus clade</taxon>
        <taxon>Arachis</taxon>
    </lineage>
</organism>
<proteinExistence type="predicted"/>
<dbReference type="PANTHER" id="PTHR31286:SF167">
    <property type="entry name" value="OS09G0268800 PROTEIN"/>
    <property type="match status" value="1"/>
</dbReference>
<sequence length="175" mass="20199">MWGNSRDVSISEVGRNKILINFKDSRTGKRFLNNDIGNLLNLQQWLYGEFILDVSHDHMEFWVQVHGIPIEHLKAETAKTIEELIGMVGEVKNPTKDGTLKRNFLNFRVAINITQPIQTGFWFNKGNKPKMDELQDCFCFKCEIVGFKKKICSKPQAMAYWDPSKPIYTSELGTK</sequence>
<dbReference type="AlphaFoldDB" id="A0A444ZSX7"/>
<evidence type="ECO:0000313" key="1">
    <source>
        <dbReference type="EMBL" id="RYR17194.1"/>
    </source>
</evidence>
<dbReference type="Proteomes" id="UP000289738">
    <property type="component" value="Chromosome B03"/>
</dbReference>
<dbReference type="EMBL" id="SDMP01000013">
    <property type="protein sequence ID" value="RYR17194.1"/>
    <property type="molecule type" value="Genomic_DNA"/>
</dbReference>
<comment type="caution">
    <text evidence="1">The sequence shown here is derived from an EMBL/GenBank/DDBJ whole genome shotgun (WGS) entry which is preliminary data.</text>
</comment>
<dbReference type="InterPro" id="IPR040256">
    <property type="entry name" value="At4g02000-like"/>
</dbReference>